<feature type="domain" description="Amine oxidase" evidence="2">
    <location>
        <begin position="18"/>
        <end position="404"/>
    </location>
</feature>
<comment type="caution">
    <text evidence="3">The sequence shown here is derived from an EMBL/GenBank/DDBJ whole genome shotgun (WGS) entry which is preliminary data.</text>
</comment>
<accession>A0ABN0RB78</accession>
<dbReference type="Proteomes" id="UP000020681">
    <property type="component" value="Unassembled WGS sequence"/>
</dbReference>
<protein>
    <submittedName>
        <fullName evidence="3">Flavin containing amine oxidoreductase family protein</fullName>
    </submittedName>
</protein>
<proteinExistence type="predicted"/>
<name>A0ABN0RB78_MYCUL</name>
<dbReference type="EMBL" id="JAOL01000003">
    <property type="protein sequence ID" value="EUA94279.1"/>
    <property type="molecule type" value="Genomic_DNA"/>
</dbReference>
<dbReference type="Pfam" id="PF01593">
    <property type="entry name" value="Amino_oxidase"/>
    <property type="match status" value="1"/>
</dbReference>
<evidence type="ECO:0000313" key="3">
    <source>
        <dbReference type="EMBL" id="EUA94279.1"/>
    </source>
</evidence>
<organism evidence="3 4">
    <name type="scientific">Mycobacterium ulcerans str. Harvey</name>
    <dbReference type="NCBI Taxonomy" id="1299332"/>
    <lineage>
        <taxon>Bacteria</taxon>
        <taxon>Bacillati</taxon>
        <taxon>Actinomycetota</taxon>
        <taxon>Actinomycetes</taxon>
        <taxon>Mycobacteriales</taxon>
        <taxon>Mycobacteriaceae</taxon>
        <taxon>Mycobacterium</taxon>
        <taxon>Mycobacterium ulcerans group</taxon>
    </lineage>
</organism>
<sequence length="598" mass="66345">MQQKTLTQRSIAVIGSGVAGLTAAYLLSGRDRVTLYEADTRLGGHAHTHCLDAGDGTFVGVDSAFLVHNDRTYPTLCRLFAELGVATQESEMSMSVRADDIGLEYAGALGPRGLFACSAALRPRYLMMLAEILRFHRAASRLLREDTAGSAGDDLETLEAFLKRHRFSSFFVDYFITPLVAAVWSCTAGDALRYPARYLFVFLEHHGMLSVFGSPTWRTVTGGSVNYVRAIASSLDEVRTGAAVHSLRRTADGVVIRAGGDAPRCFDAAVVAVHPDQALLLLDDPTTWERNVLGAIPYSTNRALLHTDESVLPRHHRARASWNYLVATGQDHVVVSYDVSRLMRIRGNRRFVVTLGGHDRVDTRSVIAEMTYSHPLYTPESVVAQRVLPTLDDDRVVFAGPTTAGDSTRTAPHRDYARRGGSEPTGRPEPDRRRCCHADSNPGNGTGDLPHHHHPCAAVPVHHSFGYRSYSWYVDVDDLPRLPWWLRPMARFQADDHFISPPQGSLRDRLEAFFAEQGAEIPDGRVTALLQARVFGYVFNPLSVFWCHDRDGRLRHVVAEVHNTYGDAMPTCYRRPSCRWPPSRISTSHRSTRSTGTT</sequence>
<dbReference type="PANTHER" id="PTHR42923:SF17">
    <property type="entry name" value="AMINE OXIDASE DOMAIN-CONTAINING PROTEIN"/>
    <property type="match status" value="1"/>
</dbReference>
<dbReference type="InterPro" id="IPR050464">
    <property type="entry name" value="Zeta_carotene_desat/Oxidored"/>
</dbReference>
<feature type="region of interest" description="Disordered" evidence="1">
    <location>
        <begin position="399"/>
        <end position="441"/>
    </location>
</feature>
<gene>
    <name evidence="3" type="ORF">I551_8456</name>
</gene>
<dbReference type="SUPFAM" id="SSF51905">
    <property type="entry name" value="FAD/NAD(P)-binding domain"/>
    <property type="match status" value="1"/>
</dbReference>
<evidence type="ECO:0000256" key="1">
    <source>
        <dbReference type="SAM" id="MobiDB-lite"/>
    </source>
</evidence>
<keyword evidence="4" id="KW-1185">Reference proteome</keyword>
<dbReference type="InterPro" id="IPR002937">
    <property type="entry name" value="Amino_oxidase"/>
</dbReference>
<dbReference type="Pfam" id="PF07103">
    <property type="entry name" value="DUF1365"/>
    <property type="match status" value="1"/>
</dbReference>
<dbReference type="InterPro" id="IPR010775">
    <property type="entry name" value="DUF1365"/>
</dbReference>
<feature type="compositionally biased region" description="Basic and acidic residues" evidence="1">
    <location>
        <begin position="412"/>
        <end position="437"/>
    </location>
</feature>
<reference evidence="3 4" key="1">
    <citation type="submission" date="2014-01" db="EMBL/GenBank/DDBJ databases">
        <authorList>
            <person name="Dobos K."/>
            <person name="Lenaerts A."/>
            <person name="Ordway D."/>
            <person name="DeGroote M.A."/>
            <person name="Parker T."/>
            <person name="Sizemore C."/>
            <person name="Tallon L.J."/>
            <person name="Sadzewicz L.K."/>
            <person name="Sengamalay N."/>
            <person name="Fraser C.M."/>
            <person name="Hine E."/>
            <person name="Shefchek K.A."/>
            <person name="Das S.P."/>
            <person name="Tettelin H."/>
        </authorList>
    </citation>
    <scope>NUCLEOTIDE SEQUENCE [LARGE SCALE GENOMIC DNA]</scope>
    <source>
        <strain evidence="3 4">Harvey</strain>
    </source>
</reference>
<dbReference type="Gene3D" id="3.50.50.60">
    <property type="entry name" value="FAD/NAD(P)-binding domain"/>
    <property type="match status" value="1"/>
</dbReference>
<evidence type="ECO:0000313" key="4">
    <source>
        <dbReference type="Proteomes" id="UP000020681"/>
    </source>
</evidence>
<dbReference type="PANTHER" id="PTHR42923">
    <property type="entry name" value="PROTOPORPHYRINOGEN OXIDASE"/>
    <property type="match status" value="1"/>
</dbReference>
<dbReference type="InterPro" id="IPR036188">
    <property type="entry name" value="FAD/NAD-bd_sf"/>
</dbReference>
<evidence type="ECO:0000259" key="2">
    <source>
        <dbReference type="Pfam" id="PF01593"/>
    </source>
</evidence>